<reference evidence="2 3" key="1">
    <citation type="submission" date="2015-11" db="EMBL/GenBank/DDBJ databases">
        <title>Genomes and virulence difference between two physiological races of Phytophthora nicotianae.</title>
        <authorList>
            <person name="Liu H."/>
            <person name="Ma X."/>
            <person name="Yu H."/>
            <person name="Fang D."/>
            <person name="Li Y."/>
            <person name="Wang X."/>
            <person name="Wang W."/>
            <person name="Dong Y."/>
            <person name="Xiao B."/>
        </authorList>
    </citation>
    <scope>NUCLEOTIDE SEQUENCE [LARGE SCALE GENOMIC DNA]</scope>
    <source>
        <strain evidence="3">race 1</strain>
    </source>
</reference>
<feature type="domain" description="DDE-1" evidence="1">
    <location>
        <begin position="39"/>
        <end position="166"/>
    </location>
</feature>
<protein>
    <submittedName>
        <fullName evidence="2">12-oxophytodienoate reductase 1</fullName>
    </submittedName>
</protein>
<dbReference type="AlphaFoldDB" id="A0A0W8CN29"/>
<gene>
    <name evidence="2" type="ORF">AM588_10000926</name>
</gene>
<dbReference type="InterPro" id="IPR004875">
    <property type="entry name" value="DDE_SF_endonuclease_dom"/>
</dbReference>
<evidence type="ECO:0000313" key="3">
    <source>
        <dbReference type="Proteomes" id="UP000054636"/>
    </source>
</evidence>
<evidence type="ECO:0000313" key="2">
    <source>
        <dbReference type="EMBL" id="KUF85489.1"/>
    </source>
</evidence>
<proteinExistence type="predicted"/>
<dbReference type="GO" id="GO:0003676">
    <property type="term" value="F:nucleic acid binding"/>
    <property type="evidence" value="ECO:0007669"/>
    <property type="project" value="InterPro"/>
</dbReference>
<evidence type="ECO:0000259" key="1">
    <source>
        <dbReference type="Pfam" id="PF03184"/>
    </source>
</evidence>
<accession>A0A0W8CN29</accession>
<sequence length="198" mass="22403">MDQTAIFIDMGGNTTIDFTGSVTVDVHQVWDPSFGDNRVDHTVQQKAYCNEAVMQEWIERNWKPTVDGCRLLILDSLKVHKMNSVREALEGNCTQVEFVPPGITGISQPMDVAVMKPFKDAVRRFYRQYHIDHPFPTSTTEKRALLSRFVAEAWDQVTDQTIVRGFVKAGIVPTGPRDELGRFRVSDSFDEAPIVENA</sequence>
<dbReference type="Proteomes" id="UP000054636">
    <property type="component" value="Unassembled WGS sequence"/>
</dbReference>
<organism evidence="2 3">
    <name type="scientific">Phytophthora nicotianae</name>
    <name type="common">Potato buckeye rot agent</name>
    <name type="synonym">Phytophthora parasitica</name>
    <dbReference type="NCBI Taxonomy" id="4792"/>
    <lineage>
        <taxon>Eukaryota</taxon>
        <taxon>Sar</taxon>
        <taxon>Stramenopiles</taxon>
        <taxon>Oomycota</taxon>
        <taxon>Peronosporomycetes</taxon>
        <taxon>Peronosporales</taxon>
        <taxon>Peronosporaceae</taxon>
        <taxon>Phytophthora</taxon>
    </lineage>
</organism>
<dbReference type="Pfam" id="PF03184">
    <property type="entry name" value="DDE_1"/>
    <property type="match status" value="1"/>
</dbReference>
<name>A0A0W8CN29_PHYNI</name>
<dbReference type="EMBL" id="LNFP01001646">
    <property type="protein sequence ID" value="KUF85489.1"/>
    <property type="molecule type" value="Genomic_DNA"/>
</dbReference>
<comment type="caution">
    <text evidence="2">The sequence shown here is derived from an EMBL/GenBank/DDBJ whole genome shotgun (WGS) entry which is preliminary data.</text>
</comment>